<dbReference type="PANTHER" id="PTHR31637">
    <property type="entry name" value="2,3-BISPHOSPHOGLYCERATE-INDEPENDENT PHOSPHOGLYCERATE MUTASE"/>
    <property type="match status" value="1"/>
</dbReference>
<gene>
    <name evidence="11" type="ORF">LCGC14_0926330</name>
</gene>
<keyword evidence="8" id="KW-0413">Isomerase</keyword>
<comment type="cofactor">
    <cofactor evidence="1">
        <name>Mn(2+)</name>
        <dbReference type="ChEBI" id="CHEBI:29035"/>
    </cofactor>
</comment>
<evidence type="ECO:0000256" key="6">
    <source>
        <dbReference type="ARBA" id="ARBA00023152"/>
    </source>
</evidence>
<evidence type="ECO:0000256" key="1">
    <source>
        <dbReference type="ARBA" id="ARBA00001936"/>
    </source>
</evidence>
<keyword evidence="7" id="KW-0464">Manganese</keyword>
<dbReference type="FunFam" id="3.40.720.10:FF:000001">
    <property type="entry name" value="2,3-bisphosphoglycerate-independent phosphoglycerate mutase"/>
    <property type="match status" value="1"/>
</dbReference>
<sequence>HEDHVLAAAELAASRGAKEVYVHAFLDGRDMPPRSARASLEKAAAKLKSLGVGRVASIVGRYFAMDRDNRWNRVESAYNLMTQGDSEFTAPDPVTGLEQAYERGENDEFVKPTRIQNAGESAATINDGDAVLFMNFRSDRAREMTRSFVDENFEGFDRKKQPKLADFVTLTEYAADIKASCAYPPHKLVNGLGEYVADLGKTQLRIAETEKYAHVTFFFNGGVETPFTGEDRILVPSPKVATYDLQPEMSAPEVTDKLVEAVKSGKYDLIICNYANGDMVGHTGKLDAAIKAAECIDHCVQRVVEALDEVGGEALITADHGNCEQMADPDSGQAHTAHTIGPVPLVYTGSRRVSLNDGGSLSDVAPSLLTLMGLEQPKEMTGHSLVKID</sequence>
<organism evidence="11">
    <name type="scientific">marine sediment metagenome</name>
    <dbReference type="NCBI Taxonomy" id="412755"/>
    <lineage>
        <taxon>unclassified sequences</taxon>
        <taxon>metagenomes</taxon>
        <taxon>ecological metagenomes</taxon>
    </lineage>
</organism>
<comment type="caution">
    <text evidence="11">The sequence shown here is derived from an EMBL/GenBank/DDBJ whole genome shotgun (WGS) entry which is preliminary data.</text>
</comment>
<dbReference type="InterPro" id="IPR017850">
    <property type="entry name" value="Alkaline_phosphatase_core_sf"/>
</dbReference>
<dbReference type="UniPathway" id="UPA00109">
    <property type="reaction ID" value="UER00186"/>
</dbReference>
<dbReference type="NCBIfam" id="TIGR01307">
    <property type="entry name" value="pgm_bpd_ind"/>
    <property type="match status" value="1"/>
</dbReference>
<name>A0A0F9R819_9ZZZZ</name>
<dbReference type="AlphaFoldDB" id="A0A0F9R819"/>
<evidence type="ECO:0000256" key="5">
    <source>
        <dbReference type="ARBA" id="ARBA00022723"/>
    </source>
</evidence>
<evidence type="ECO:0000256" key="7">
    <source>
        <dbReference type="ARBA" id="ARBA00023211"/>
    </source>
</evidence>
<evidence type="ECO:0000256" key="2">
    <source>
        <dbReference type="ARBA" id="ARBA00004798"/>
    </source>
</evidence>
<reference evidence="11" key="1">
    <citation type="journal article" date="2015" name="Nature">
        <title>Complex archaea that bridge the gap between prokaryotes and eukaryotes.</title>
        <authorList>
            <person name="Spang A."/>
            <person name="Saw J.H."/>
            <person name="Jorgensen S.L."/>
            <person name="Zaremba-Niedzwiedzka K."/>
            <person name="Martijn J."/>
            <person name="Lind A.E."/>
            <person name="van Eijk R."/>
            <person name="Schleper C."/>
            <person name="Guy L."/>
            <person name="Ettema T.J."/>
        </authorList>
    </citation>
    <scope>NUCLEOTIDE SEQUENCE</scope>
</reference>
<dbReference type="GO" id="GO:0006096">
    <property type="term" value="P:glycolytic process"/>
    <property type="evidence" value="ECO:0007669"/>
    <property type="project" value="UniProtKB-UniPathway"/>
</dbReference>
<comment type="pathway">
    <text evidence="2">Carbohydrate degradation; glycolysis; pyruvate from D-glyceraldehyde 3-phosphate: step 3/5.</text>
</comment>
<dbReference type="InterPro" id="IPR011258">
    <property type="entry name" value="BPG-indep_PGM_N"/>
</dbReference>
<dbReference type="SUPFAM" id="SSF53649">
    <property type="entry name" value="Alkaline phosphatase-like"/>
    <property type="match status" value="1"/>
</dbReference>
<evidence type="ECO:0000256" key="3">
    <source>
        <dbReference type="ARBA" id="ARBA00008819"/>
    </source>
</evidence>
<accession>A0A0F9R819</accession>
<evidence type="ECO:0000256" key="4">
    <source>
        <dbReference type="ARBA" id="ARBA00012026"/>
    </source>
</evidence>
<evidence type="ECO:0000313" key="11">
    <source>
        <dbReference type="EMBL" id="KKN21336.1"/>
    </source>
</evidence>
<dbReference type="InterPro" id="IPR006124">
    <property type="entry name" value="Metalloenzyme"/>
</dbReference>
<dbReference type="Gene3D" id="3.40.1450.10">
    <property type="entry name" value="BPG-independent phosphoglycerate mutase, domain B"/>
    <property type="match status" value="1"/>
</dbReference>
<dbReference type="PANTHER" id="PTHR31637:SF0">
    <property type="entry name" value="2,3-BISPHOSPHOGLYCERATE-INDEPENDENT PHOSPHOGLYCERATE MUTASE"/>
    <property type="match status" value="1"/>
</dbReference>
<dbReference type="EMBL" id="LAZR01003156">
    <property type="protein sequence ID" value="KKN21336.1"/>
    <property type="molecule type" value="Genomic_DNA"/>
</dbReference>
<feature type="non-terminal residue" evidence="11">
    <location>
        <position position="1"/>
    </location>
</feature>
<dbReference type="SUPFAM" id="SSF64158">
    <property type="entry name" value="2,3-Bisphosphoglycerate-independent phosphoglycerate mutase, substrate-binding domain"/>
    <property type="match status" value="1"/>
</dbReference>
<comment type="similarity">
    <text evidence="3">Belongs to the BPG-independent phosphoglycerate mutase family.</text>
</comment>
<dbReference type="FunFam" id="3.40.1450.10:FF:000002">
    <property type="entry name" value="2,3-bisphosphoglycerate-independent phosphoglycerate mutase"/>
    <property type="match status" value="1"/>
</dbReference>
<dbReference type="GO" id="GO:0005829">
    <property type="term" value="C:cytosol"/>
    <property type="evidence" value="ECO:0007669"/>
    <property type="project" value="TreeGrafter"/>
</dbReference>
<dbReference type="GO" id="GO:0004619">
    <property type="term" value="F:phosphoglycerate mutase activity"/>
    <property type="evidence" value="ECO:0007669"/>
    <property type="project" value="UniProtKB-EC"/>
</dbReference>
<dbReference type="GO" id="GO:0030145">
    <property type="term" value="F:manganese ion binding"/>
    <property type="evidence" value="ECO:0007669"/>
    <property type="project" value="InterPro"/>
</dbReference>
<keyword evidence="6" id="KW-0324">Glycolysis</keyword>
<dbReference type="GO" id="GO:0006007">
    <property type="term" value="P:glucose catabolic process"/>
    <property type="evidence" value="ECO:0007669"/>
    <property type="project" value="InterPro"/>
</dbReference>
<dbReference type="Gene3D" id="3.40.720.10">
    <property type="entry name" value="Alkaline Phosphatase, subunit A"/>
    <property type="match status" value="1"/>
</dbReference>
<feature type="domain" description="Metalloenzyme" evidence="9">
    <location>
        <begin position="183"/>
        <end position="375"/>
    </location>
</feature>
<dbReference type="Pfam" id="PF06415">
    <property type="entry name" value="iPGM_N"/>
    <property type="match status" value="1"/>
</dbReference>
<dbReference type="EC" id="5.4.2.12" evidence="4"/>
<dbReference type="InterPro" id="IPR005995">
    <property type="entry name" value="Pgm_bpd_ind"/>
</dbReference>
<dbReference type="Pfam" id="PF01676">
    <property type="entry name" value="Metalloenzyme"/>
    <property type="match status" value="1"/>
</dbReference>
<proteinExistence type="inferred from homology"/>
<keyword evidence="5" id="KW-0479">Metal-binding</keyword>
<evidence type="ECO:0000259" key="10">
    <source>
        <dbReference type="Pfam" id="PF06415"/>
    </source>
</evidence>
<feature type="domain" description="BPG-independent PGAM N-terminal" evidence="10">
    <location>
        <begin position="1"/>
        <end position="174"/>
    </location>
</feature>
<dbReference type="CDD" id="cd16010">
    <property type="entry name" value="iPGM"/>
    <property type="match status" value="1"/>
</dbReference>
<evidence type="ECO:0000256" key="8">
    <source>
        <dbReference type="ARBA" id="ARBA00023235"/>
    </source>
</evidence>
<dbReference type="InterPro" id="IPR036646">
    <property type="entry name" value="PGAM_B_sf"/>
</dbReference>
<protein>
    <recommendedName>
        <fullName evidence="4">phosphoglycerate mutase (2,3-diphosphoglycerate-independent)</fullName>
        <ecNumber evidence="4">5.4.2.12</ecNumber>
    </recommendedName>
</protein>
<evidence type="ECO:0000259" key="9">
    <source>
        <dbReference type="Pfam" id="PF01676"/>
    </source>
</evidence>